<dbReference type="OrthoDB" id="5491447at2"/>
<keyword evidence="2" id="KW-0732">Signal</keyword>
<dbReference type="STRING" id="1299341.SAMN05444005_101381"/>
<feature type="signal peptide" evidence="2">
    <location>
        <begin position="1"/>
        <end position="20"/>
    </location>
</feature>
<organism evidence="3 4">
    <name type="scientific">Flavobacterium urocaniciphilum</name>
    <dbReference type="NCBI Taxonomy" id="1299341"/>
    <lineage>
        <taxon>Bacteria</taxon>
        <taxon>Pseudomonadati</taxon>
        <taxon>Bacteroidota</taxon>
        <taxon>Flavobacteriia</taxon>
        <taxon>Flavobacteriales</taxon>
        <taxon>Flavobacteriaceae</taxon>
        <taxon>Flavobacterium</taxon>
    </lineage>
</organism>
<evidence type="ECO:0000256" key="1">
    <source>
        <dbReference type="SAM" id="Phobius"/>
    </source>
</evidence>
<evidence type="ECO:0000313" key="4">
    <source>
        <dbReference type="Proteomes" id="UP000198648"/>
    </source>
</evidence>
<evidence type="ECO:0000313" key="3">
    <source>
        <dbReference type="EMBL" id="SEP57493.1"/>
    </source>
</evidence>
<keyword evidence="1" id="KW-0812">Transmembrane</keyword>
<keyword evidence="1" id="KW-1133">Transmembrane helix</keyword>
<sequence>MKNKFIYILFFLFSITISFAQKEVDSLVIQTKENTQYYKEEKPKEKNFEKDFQSKYSGKDYDYETKLENKHQTAWDRFKKKISDFFDRLFSFSNNGKTFSTLEIIFKILGFAIIGFVIFLIVKLLINKEGGWVFSRNTKKINVGEMNEENIHFINFKDVIAKAKATNDYRIATRYYYLWLLKSLSDRTIIEWDIEKTNSDYLYEIKNAELKKEFEFLSYIYDYCWYGEFELTQEDFSKAENHFVNAIQIR</sequence>
<feature type="chain" id="PRO_5011491804" description="DUF4129 domain-containing protein" evidence="2">
    <location>
        <begin position="21"/>
        <end position="250"/>
    </location>
</feature>
<keyword evidence="4" id="KW-1185">Reference proteome</keyword>
<name>A0A1H8YZJ1_9FLAO</name>
<evidence type="ECO:0000256" key="2">
    <source>
        <dbReference type="SAM" id="SignalP"/>
    </source>
</evidence>
<dbReference type="AlphaFoldDB" id="A0A1H8YZJ1"/>
<dbReference type="Proteomes" id="UP000198648">
    <property type="component" value="Unassembled WGS sequence"/>
</dbReference>
<dbReference type="RefSeq" id="WP_091464423.1">
    <property type="nucleotide sequence ID" value="NZ_FOEI01000001.1"/>
</dbReference>
<feature type="transmembrane region" description="Helical" evidence="1">
    <location>
        <begin position="104"/>
        <end position="126"/>
    </location>
</feature>
<evidence type="ECO:0008006" key="5">
    <source>
        <dbReference type="Google" id="ProtNLM"/>
    </source>
</evidence>
<dbReference type="EMBL" id="FOEI01000001">
    <property type="protein sequence ID" value="SEP57493.1"/>
    <property type="molecule type" value="Genomic_DNA"/>
</dbReference>
<protein>
    <recommendedName>
        <fullName evidence="5">DUF4129 domain-containing protein</fullName>
    </recommendedName>
</protein>
<keyword evidence="1" id="KW-0472">Membrane</keyword>
<reference evidence="3 4" key="1">
    <citation type="submission" date="2016-10" db="EMBL/GenBank/DDBJ databases">
        <authorList>
            <person name="de Groot N.N."/>
        </authorList>
    </citation>
    <scope>NUCLEOTIDE SEQUENCE [LARGE SCALE GENOMIC DNA]</scope>
    <source>
        <strain evidence="3 4">DSM 27078</strain>
    </source>
</reference>
<accession>A0A1H8YZJ1</accession>
<gene>
    <name evidence="3" type="ORF">SAMN05444005_101381</name>
</gene>
<proteinExistence type="predicted"/>